<comment type="similarity">
    <text evidence="2">Belongs to the UbiA prenyltransferase family.</text>
</comment>
<dbReference type="OrthoDB" id="1502398at2759"/>
<dbReference type="Proteomes" id="UP000326396">
    <property type="component" value="Linkage Group LG9"/>
</dbReference>
<dbReference type="PANTHER" id="PTHR43009">
    <property type="entry name" value="HOMOGENTISATE SOLANESYLTRANSFERASE, CHLOROPLASTIC"/>
    <property type="match status" value="1"/>
</dbReference>
<evidence type="ECO:0000256" key="3">
    <source>
        <dbReference type="ARBA" id="ARBA00022679"/>
    </source>
</evidence>
<keyword evidence="6 7" id="KW-0472">Membrane</keyword>
<organism evidence="8 9">
    <name type="scientific">Mikania micrantha</name>
    <name type="common">bitter vine</name>
    <dbReference type="NCBI Taxonomy" id="192012"/>
    <lineage>
        <taxon>Eukaryota</taxon>
        <taxon>Viridiplantae</taxon>
        <taxon>Streptophyta</taxon>
        <taxon>Embryophyta</taxon>
        <taxon>Tracheophyta</taxon>
        <taxon>Spermatophyta</taxon>
        <taxon>Magnoliopsida</taxon>
        <taxon>eudicotyledons</taxon>
        <taxon>Gunneridae</taxon>
        <taxon>Pentapetalae</taxon>
        <taxon>asterids</taxon>
        <taxon>campanulids</taxon>
        <taxon>Asterales</taxon>
        <taxon>Asteraceae</taxon>
        <taxon>Asteroideae</taxon>
        <taxon>Heliantheae alliance</taxon>
        <taxon>Eupatorieae</taxon>
        <taxon>Mikania</taxon>
    </lineage>
</organism>
<evidence type="ECO:0000256" key="6">
    <source>
        <dbReference type="ARBA" id="ARBA00023136"/>
    </source>
</evidence>
<dbReference type="GO" id="GO:0016765">
    <property type="term" value="F:transferase activity, transferring alkyl or aryl (other than methyl) groups"/>
    <property type="evidence" value="ECO:0007669"/>
    <property type="project" value="InterPro"/>
</dbReference>
<feature type="transmembrane region" description="Helical" evidence="7">
    <location>
        <begin position="12"/>
        <end position="34"/>
    </location>
</feature>
<evidence type="ECO:0000313" key="9">
    <source>
        <dbReference type="Proteomes" id="UP000326396"/>
    </source>
</evidence>
<dbReference type="Pfam" id="PF01040">
    <property type="entry name" value="UbiA"/>
    <property type="match status" value="1"/>
</dbReference>
<dbReference type="GO" id="GO:0031969">
    <property type="term" value="C:chloroplast membrane"/>
    <property type="evidence" value="ECO:0007669"/>
    <property type="project" value="UniProtKB-SubCell"/>
</dbReference>
<dbReference type="InterPro" id="IPR000537">
    <property type="entry name" value="UbiA_prenyltransferase"/>
</dbReference>
<evidence type="ECO:0000256" key="2">
    <source>
        <dbReference type="ARBA" id="ARBA00005985"/>
    </source>
</evidence>
<evidence type="ECO:0000256" key="5">
    <source>
        <dbReference type="ARBA" id="ARBA00022989"/>
    </source>
</evidence>
<sequence length="239" mass="26707">MMQVYAFGRLPLLSKHVIFSSVLLTIFNVVVSLFKDIPDVDGDLQNGIKTYALRFGQARIFWLCIWLLEIAYGIAIFVGLLSARSWIRAIMVTSHAILGFVLWKKANMVDMKNKKDLYAFDMFIWETCCGVPKCREHMGAVVEHLIVNIPSSNTTRAIFALKSSYKWAISGTVGGTKGCSDNGGRVMILLKDKARLEVVIASPEFKIGDERKEAAKANMNSHKTDLPDNTIRFVGVLVD</sequence>
<keyword evidence="3" id="KW-0808">Transferase</keyword>
<reference evidence="8 9" key="1">
    <citation type="submission" date="2019-05" db="EMBL/GenBank/DDBJ databases">
        <title>Mikania micrantha, genome provides insights into the molecular mechanism of rapid growth.</title>
        <authorList>
            <person name="Liu B."/>
        </authorList>
    </citation>
    <scope>NUCLEOTIDE SEQUENCE [LARGE SCALE GENOMIC DNA]</scope>
    <source>
        <strain evidence="8">NLD-2019</strain>
        <tissue evidence="8">Leaf</tissue>
    </source>
</reference>
<evidence type="ECO:0000256" key="1">
    <source>
        <dbReference type="ARBA" id="ARBA00004508"/>
    </source>
</evidence>
<evidence type="ECO:0000313" key="8">
    <source>
        <dbReference type="EMBL" id="KAD2394158.1"/>
    </source>
</evidence>
<keyword evidence="4 7" id="KW-0812">Transmembrane</keyword>
<name>A0A5N6LRY6_9ASTR</name>
<dbReference type="PANTHER" id="PTHR43009:SF8">
    <property type="entry name" value="HOMOGENTISATE PHYTYLTRANSFERASE"/>
    <property type="match status" value="1"/>
</dbReference>
<protein>
    <submittedName>
        <fullName evidence="8">Uncharacterized protein</fullName>
    </submittedName>
</protein>
<keyword evidence="9" id="KW-1185">Reference proteome</keyword>
<proteinExistence type="inferred from homology"/>
<comment type="caution">
    <text evidence="8">The sequence shown here is derived from an EMBL/GenBank/DDBJ whole genome shotgun (WGS) entry which is preliminary data.</text>
</comment>
<accession>A0A5N6LRY6</accession>
<feature type="transmembrane region" description="Helical" evidence="7">
    <location>
        <begin position="60"/>
        <end position="80"/>
    </location>
</feature>
<feature type="transmembrane region" description="Helical" evidence="7">
    <location>
        <begin position="86"/>
        <end position="103"/>
    </location>
</feature>
<dbReference type="EMBL" id="SZYD01000019">
    <property type="protein sequence ID" value="KAD2394158.1"/>
    <property type="molecule type" value="Genomic_DNA"/>
</dbReference>
<gene>
    <name evidence="8" type="ORF">E3N88_41135</name>
</gene>
<dbReference type="AlphaFoldDB" id="A0A5N6LRY6"/>
<dbReference type="Gene3D" id="1.20.120.1780">
    <property type="entry name" value="UbiA prenyltransferase"/>
    <property type="match status" value="1"/>
</dbReference>
<comment type="subcellular location">
    <subcellularLocation>
        <location evidence="1">Plastid</location>
        <location evidence="1">Chloroplast membrane</location>
        <topology evidence="1">Multi-pass membrane protein</topology>
    </subcellularLocation>
</comment>
<keyword evidence="5 7" id="KW-1133">Transmembrane helix</keyword>
<evidence type="ECO:0000256" key="7">
    <source>
        <dbReference type="SAM" id="Phobius"/>
    </source>
</evidence>
<evidence type="ECO:0000256" key="4">
    <source>
        <dbReference type="ARBA" id="ARBA00022692"/>
    </source>
</evidence>